<evidence type="ECO:0000313" key="3">
    <source>
        <dbReference type="EMBL" id="MBN2910756.1"/>
    </source>
</evidence>
<keyword evidence="2" id="KW-1133">Transmembrane helix</keyword>
<reference evidence="3" key="1">
    <citation type="journal article" date="2024" name="Int. J. Syst. Evol. Microbiol.">
        <title>Polycladomyces zharkentensis sp. nov., a novel thermophilic cellulose- and starch-degrading member of the Bacillota from a geothermal aquifer in Kazakhstan.</title>
        <authorList>
            <person name="Mashzhan A."/>
            <person name="Kistaubayeva A."/>
            <person name="Javier-Lopez R."/>
            <person name="Bissenova U."/>
            <person name="Bissenbay A."/>
            <person name="Birkeland N.K."/>
        </authorList>
    </citation>
    <scope>NUCLEOTIDE SEQUENCE</scope>
    <source>
        <strain evidence="3">ZKZ2T</strain>
    </source>
</reference>
<keyword evidence="2" id="KW-0812">Transmembrane</keyword>
<feature type="compositionally biased region" description="Polar residues" evidence="1">
    <location>
        <begin position="100"/>
        <end position="114"/>
    </location>
</feature>
<dbReference type="Pfam" id="PF12639">
    <property type="entry name" value="Colicin-DNase"/>
    <property type="match status" value="2"/>
</dbReference>
<keyword evidence="3" id="KW-0540">Nuclease</keyword>
<dbReference type="GO" id="GO:0004519">
    <property type="term" value="F:endonuclease activity"/>
    <property type="evidence" value="ECO:0007669"/>
    <property type="project" value="UniProtKB-KW"/>
</dbReference>
<protein>
    <submittedName>
        <fullName evidence="3">HNH endonuclease</fullName>
    </submittedName>
</protein>
<keyword evidence="4" id="KW-1185">Reference proteome</keyword>
<feature type="transmembrane region" description="Helical" evidence="2">
    <location>
        <begin position="27"/>
        <end position="46"/>
    </location>
</feature>
<sequence length="642" mass="70231">MRGFWSALSGIFSRVLGNRRGSPTIEYVIVMSAAALLGLAIFNAVISEPVKKSMACAIKTQIARINQDASVLAGCEAFVGGGSSSHNRILQGASQFDQKSPYSSLSYEGSNHSPPNLGPLGDGNQQKPHIQPLKNKQDTGLWGSFKNGLGWLWDKTKEYSGKAWDFTKGVASDVWDWIKDHTEELGAIGTVVLGVVLCFVPFAEEAGVALIVRGAGYSILGGSGIGGLFSYLQGNGPKEIARDIMIGGIVGLITHGVGEGIGQTLTSVLGKVAKPIVQRLAPYVSNFMKFIGAGGTASASDDILHGRKIDWKKAGISALATLLLFSGGHYINKYGTQLIQGINNLKNPFAQEVVLANGSTYQPKIGDTAFGQWLQKFAGQTASSEGVQAAKWLSESERESIRAANLRKYGQEPSSKKEFSPNENAGKVVDKNGKKYLTYYDGRERAIRNSSYAGKNFTIDVNGQKYEVPFDQNGFPDFRQWTDYESRLNVDQYLLVDDTQFKLLDKRLAKDMENNPELTKKIDNTFLEVLEKGIGDRNSPGIEKLKVFIRDNPVIKNNLSDSELSELSSGRGSATLIEKLNKNPKLKEEFIKANHEWISKGEDPVGYVWHHHQEEGLMQLVKSRVHGNIRHTGGRQIWGGGR</sequence>
<evidence type="ECO:0000256" key="2">
    <source>
        <dbReference type="SAM" id="Phobius"/>
    </source>
</evidence>
<gene>
    <name evidence="3" type="ORF">JQC72_14745</name>
</gene>
<evidence type="ECO:0000256" key="1">
    <source>
        <dbReference type="SAM" id="MobiDB-lite"/>
    </source>
</evidence>
<name>A0ABS2WMK9_9BACL</name>
<feature type="transmembrane region" description="Helical" evidence="2">
    <location>
        <begin position="215"/>
        <end position="232"/>
    </location>
</feature>
<accession>A0ABS2WMK9</accession>
<keyword evidence="3" id="KW-0378">Hydrolase</keyword>
<keyword evidence="3" id="KW-0255">Endonuclease</keyword>
<dbReference type="RefSeq" id="WP_205496976.1">
    <property type="nucleotide sequence ID" value="NZ_JAFHAP010000016.1"/>
</dbReference>
<comment type="caution">
    <text evidence="3">The sequence shown here is derived from an EMBL/GenBank/DDBJ whole genome shotgun (WGS) entry which is preliminary data.</text>
</comment>
<organism evidence="3 4">
    <name type="scientific">Polycladomyces zharkentensis</name>
    <dbReference type="NCBI Taxonomy" id="2807616"/>
    <lineage>
        <taxon>Bacteria</taxon>
        <taxon>Bacillati</taxon>
        <taxon>Bacillota</taxon>
        <taxon>Bacilli</taxon>
        <taxon>Bacillales</taxon>
        <taxon>Thermoactinomycetaceae</taxon>
        <taxon>Polycladomyces</taxon>
    </lineage>
</organism>
<proteinExistence type="predicted"/>
<feature type="transmembrane region" description="Helical" evidence="2">
    <location>
        <begin position="185"/>
        <end position="203"/>
    </location>
</feature>
<feature type="region of interest" description="Disordered" evidence="1">
    <location>
        <begin position="100"/>
        <end position="138"/>
    </location>
</feature>
<keyword evidence="2" id="KW-0472">Membrane</keyword>
<dbReference type="EMBL" id="JAFHAP010000016">
    <property type="protein sequence ID" value="MBN2910756.1"/>
    <property type="molecule type" value="Genomic_DNA"/>
</dbReference>
<evidence type="ECO:0000313" key="4">
    <source>
        <dbReference type="Proteomes" id="UP001177120"/>
    </source>
</evidence>
<dbReference type="Proteomes" id="UP001177120">
    <property type="component" value="Unassembled WGS sequence"/>
</dbReference>